<dbReference type="GO" id="GO:0008168">
    <property type="term" value="F:methyltransferase activity"/>
    <property type="evidence" value="ECO:0007669"/>
    <property type="project" value="UniProtKB-KW"/>
</dbReference>
<evidence type="ECO:0000256" key="2">
    <source>
        <dbReference type="ARBA" id="ARBA00004496"/>
    </source>
</evidence>
<dbReference type="InterPro" id="IPR002893">
    <property type="entry name" value="Znf_MYND"/>
</dbReference>
<dbReference type="PROSITE" id="PS50280">
    <property type="entry name" value="SET"/>
    <property type="match status" value="1"/>
</dbReference>
<gene>
    <name evidence="20" type="primary">smyd4</name>
</gene>
<dbReference type="InterPro" id="IPR052097">
    <property type="entry name" value="SET-MYND_domain_protein"/>
</dbReference>
<dbReference type="GO" id="GO:0005737">
    <property type="term" value="C:cytoplasm"/>
    <property type="evidence" value="ECO:0007669"/>
    <property type="project" value="UniProtKB-SubCell"/>
</dbReference>
<dbReference type="SUPFAM" id="SSF48452">
    <property type="entry name" value="TPR-like"/>
    <property type="match status" value="2"/>
</dbReference>
<dbReference type="GO" id="GO:0007507">
    <property type="term" value="P:heart development"/>
    <property type="evidence" value="ECO:0007669"/>
    <property type="project" value="TreeGrafter"/>
</dbReference>
<keyword evidence="3" id="KW-0963">Cytoplasm</keyword>
<dbReference type="RefSeq" id="XP_038860967.1">
    <property type="nucleotide sequence ID" value="XM_039005039.1"/>
</dbReference>
<feature type="region of interest" description="Disordered" evidence="16">
    <location>
        <begin position="440"/>
        <end position="467"/>
    </location>
</feature>
<dbReference type="AlphaFoldDB" id="A0A8U1ETA4"/>
<evidence type="ECO:0000256" key="14">
    <source>
        <dbReference type="ARBA" id="ARBA00093680"/>
    </source>
</evidence>
<keyword evidence="5" id="KW-0808">Transferase</keyword>
<dbReference type="GO" id="GO:0032259">
    <property type="term" value="P:methylation"/>
    <property type="evidence" value="ECO:0007669"/>
    <property type="project" value="UniProtKB-KW"/>
</dbReference>
<dbReference type="InterPro" id="IPR001214">
    <property type="entry name" value="SET_dom"/>
</dbReference>
<evidence type="ECO:0000259" key="18">
    <source>
        <dbReference type="PROSITE" id="PS50865"/>
    </source>
</evidence>
<keyword evidence="9" id="KW-0862">Zinc</keyword>
<evidence type="ECO:0000256" key="7">
    <source>
        <dbReference type="ARBA" id="ARBA00022723"/>
    </source>
</evidence>
<dbReference type="PANTHER" id="PTHR46165:SF2">
    <property type="entry name" value="SET AND MYND DOMAIN-CONTAINING PROTEIN 4"/>
    <property type="match status" value="1"/>
</dbReference>
<evidence type="ECO:0000256" key="5">
    <source>
        <dbReference type="ARBA" id="ARBA00022679"/>
    </source>
</evidence>
<keyword evidence="7" id="KW-0479">Metal-binding</keyword>
<comment type="function">
    <text evidence="12">Protein-lysine N-methyltransferase. Monomethylates PRMT5, modulating its transcriptional activity. May also act as a histone methyltransferase. Plays a critical role in cardiac development. Acts as a key epigenetic regulator of gene expression during cardiac development via its dual activities as a methyltransferase and negative regulator of HDAC1.</text>
</comment>
<dbReference type="CTD" id="114826"/>
<dbReference type="Proteomes" id="UP000808372">
    <property type="component" value="Chromosome 12"/>
</dbReference>
<dbReference type="GO" id="GO:0042826">
    <property type="term" value="F:histone deacetylase binding"/>
    <property type="evidence" value="ECO:0007669"/>
    <property type="project" value="TreeGrafter"/>
</dbReference>
<feature type="region of interest" description="Disordered" evidence="16">
    <location>
        <begin position="350"/>
        <end position="391"/>
    </location>
</feature>
<evidence type="ECO:0000256" key="16">
    <source>
        <dbReference type="SAM" id="MobiDB-lite"/>
    </source>
</evidence>
<evidence type="ECO:0000313" key="19">
    <source>
        <dbReference type="Proteomes" id="UP000808372"/>
    </source>
</evidence>
<evidence type="ECO:0000256" key="15">
    <source>
        <dbReference type="PROSITE-ProRule" id="PRU00134"/>
    </source>
</evidence>
<feature type="compositionally biased region" description="Polar residues" evidence="16">
    <location>
        <begin position="179"/>
        <end position="200"/>
    </location>
</feature>
<dbReference type="Pfam" id="PF00856">
    <property type="entry name" value="SET"/>
    <property type="match status" value="1"/>
</dbReference>
<evidence type="ECO:0000259" key="17">
    <source>
        <dbReference type="PROSITE" id="PS50280"/>
    </source>
</evidence>
<comment type="catalytic activity">
    <reaction evidence="11">
        <text>L-lysyl-[protein] + S-adenosyl-L-methionine = N(6)-methyl-L-lysyl-[protein] + S-adenosyl-L-homocysteine + H(+)</text>
        <dbReference type="Rhea" id="RHEA:51736"/>
        <dbReference type="Rhea" id="RHEA-COMP:9752"/>
        <dbReference type="Rhea" id="RHEA-COMP:13053"/>
        <dbReference type="ChEBI" id="CHEBI:15378"/>
        <dbReference type="ChEBI" id="CHEBI:29969"/>
        <dbReference type="ChEBI" id="CHEBI:57856"/>
        <dbReference type="ChEBI" id="CHEBI:59789"/>
        <dbReference type="ChEBI" id="CHEBI:61929"/>
    </reaction>
</comment>
<dbReference type="Gene3D" id="6.10.140.2220">
    <property type="match status" value="1"/>
</dbReference>
<dbReference type="InterPro" id="IPR044421">
    <property type="entry name" value="SMYD4_SET"/>
</dbReference>
<dbReference type="SUPFAM" id="SSF82199">
    <property type="entry name" value="SET domain"/>
    <property type="match status" value="1"/>
</dbReference>
<comment type="subcellular location">
    <subcellularLocation>
        <location evidence="2">Cytoplasm</location>
    </subcellularLocation>
    <subcellularLocation>
        <location evidence="1">Nucleus</location>
    </subcellularLocation>
</comment>
<feature type="domain" description="SET" evidence="17">
    <location>
        <begin position="207"/>
        <end position="593"/>
    </location>
</feature>
<protein>
    <recommendedName>
        <fullName evidence="13">Protein-lysine N-methyltransferase SMYD4</fullName>
    </recommendedName>
    <alternativeName>
        <fullName evidence="14">SET and MYND domain-containing protein 4</fullName>
    </alternativeName>
</protein>
<evidence type="ECO:0000256" key="8">
    <source>
        <dbReference type="ARBA" id="ARBA00022771"/>
    </source>
</evidence>
<dbReference type="Pfam" id="PF01753">
    <property type="entry name" value="zf-MYND"/>
    <property type="match status" value="1"/>
</dbReference>
<dbReference type="InterPro" id="IPR046341">
    <property type="entry name" value="SET_dom_sf"/>
</dbReference>
<keyword evidence="8 15" id="KW-0863">Zinc-finger</keyword>
<reference evidence="20" key="1">
    <citation type="submission" date="2025-08" db="UniProtKB">
        <authorList>
            <consortium name="RefSeq"/>
        </authorList>
    </citation>
    <scope>IDENTIFICATION</scope>
    <source>
        <tissue evidence="20">White muscle</tissue>
    </source>
</reference>
<feature type="region of interest" description="Disordered" evidence="16">
    <location>
        <begin position="156"/>
        <end position="202"/>
    </location>
</feature>
<name>A0A8U1ETA4_SALNM</name>
<evidence type="ECO:0000256" key="12">
    <source>
        <dbReference type="ARBA" id="ARBA00093423"/>
    </source>
</evidence>
<keyword evidence="6" id="KW-0949">S-adenosyl-L-methionine</keyword>
<feature type="domain" description="MYND-type" evidence="18">
    <location>
        <begin position="269"/>
        <end position="308"/>
    </location>
</feature>
<keyword evidence="19" id="KW-1185">Reference proteome</keyword>
<dbReference type="InterPro" id="IPR011990">
    <property type="entry name" value="TPR-like_helical_dom_sf"/>
</dbReference>
<keyword evidence="10" id="KW-0539">Nucleus</keyword>
<keyword evidence="4" id="KW-0489">Methyltransferase</keyword>
<evidence type="ECO:0000256" key="9">
    <source>
        <dbReference type="ARBA" id="ARBA00022833"/>
    </source>
</evidence>
<feature type="compositionally biased region" description="Polar residues" evidence="16">
    <location>
        <begin position="378"/>
        <end position="388"/>
    </location>
</feature>
<dbReference type="GO" id="GO:0005634">
    <property type="term" value="C:nucleus"/>
    <property type="evidence" value="ECO:0007669"/>
    <property type="project" value="UniProtKB-SubCell"/>
</dbReference>
<evidence type="ECO:0000256" key="3">
    <source>
        <dbReference type="ARBA" id="ARBA00022490"/>
    </source>
</evidence>
<feature type="compositionally biased region" description="Basic and acidic residues" evidence="16">
    <location>
        <begin position="444"/>
        <end position="454"/>
    </location>
</feature>
<evidence type="ECO:0000256" key="11">
    <source>
        <dbReference type="ARBA" id="ARBA00048985"/>
    </source>
</evidence>
<sequence length="825" mass="90479">MDLPCVEWQKHVEQKWSRLTLDEKKSFSSLLDIDEVFDFGLSQIIQEDVDFLSGISKDYPIQKDLERAARCRKEGNSSFKARDYTAAVLHYSQGVCHASLSSEQLSLCYANRSAALFHLQHYRECLEDIDRALNHGYPSHLKHKLQDRQAQCLNHFPNGTEGLNTTKQGAGHQAEGVCNRTNSTKPNPKSPNSQQQNGRSPVSCLSPGLSVCFSPEKGRHLVATKGIAAGDVILEDRAYSCVLIPGMGGERREETEEAGRVFGTEVRCCHQCLGETVSPVPCEGCSYARYCSEGCRRGAWERHHRWECPIGAELCTAGVMSQLALRVALKAGVKEVLKAREPIRDADNNSKLIGEKISSKNSSSKPITEKIRPKKKNSGSSDVTSTEPEINDPSAYYHGDSYLSVYHLLPHLNGHAPSLRFLCSVTIATLYLRLRQAGPPPVSWERRGASESRKCSNQSQAPEEGEGWAPELSLLGSVVLRHMLQLRCNAQAVSLLRDTGDFTAVQSTQEVRIATAIFPTLSILNHSCCPNTSLNFRTSHLVSPQPDLVSTDELVSTGPEACSAPVSVSAGLAVSIRASRDICPGQEVLHCYGPHSSRMVLCERRRLLQEQYHFLCICQACSLEQGKGPEGGGPEGGGPDTHLQCGKCEGPVKQCSVDGAGGFVCVRSSCAHRVSRSELDLRLQEVRVQLEQAVDLLETDRPDQSVRLLQRAVSQAGVFLKETHPLQGQLADAMARAYSTMGEWRGAASQLERSVVAIRSQYGEDSIELGHQLFKLAQLHFNGGFPGPALSVISRARRLLSLHCGPHCPEVQELQAMEDCLQGVL</sequence>
<dbReference type="PANTHER" id="PTHR46165">
    <property type="entry name" value="SET AND MYND DOMAIN-CONTAINING PROTEIN 4"/>
    <property type="match status" value="1"/>
</dbReference>
<dbReference type="KEGG" id="snh:120056818"/>
<evidence type="ECO:0000256" key="10">
    <source>
        <dbReference type="ARBA" id="ARBA00023242"/>
    </source>
</evidence>
<dbReference type="Gene3D" id="1.25.40.10">
    <property type="entry name" value="Tetratricopeptide repeat domain"/>
    <property type="match status" value="2"/>
</dbReference>
<evidence type="ECO:0000313" key="20">
    <source>
        <dbReference type="RefSeq" id="XP_038860967.1"/>
    </source>
</evidence>
<dbReference type="Gene3D" id="2.170.270.10">
    <property type="entry name" value="SET domain"/>
    <property type="match status" value="1"/>
</dbReference>
<evidence type="ECO:0000256" key="4">
    <source>
        <dbReference type="ARBA" id="ARBA00022603"/>
    </source>
</evidence>
<accession>A0A8U1ETA4</accession>
<evidence type="ECO:0000256" key="6">
    <source>
        <dbReference type="ARBA" id="ARBA00022691"/>
    </source>
</evidence>
<organism evidence="19 20">
    <name type="scientific">Salvelinus namaycush</name>
    <name type="common">Lake trout</name>
    <name type="synonym">Salmo namaycush</name>
    <dbReference type="NCBI Taxonomy" id="8040"/>
    <lineage>
        <taxon>Eukaryota</taxon>
        <taxon>Metazoa</taxon>
        <taxon>Chordata</taxon>
        <taxon>Craniata</taxon>
        <taxon>Vertebrata</taxon>
        <taxon>Euteleostomi</taxon>
        <taxon>Actinopterygii</taxon>
        <taxon>Neopterygii</taxon>
        <taxon>Teleostei</taxon>
        <taxon>Protacanthopterygii</taxon>
        <taxon>Salmoniformes</taxon>
        <taxon>Salmonidae</taxon>
        <taxon>Salmoninae</taxon>
        <taxon>Salvelinus</taxon>
    </lineage>
</organism>
<evidence type="ECO:0000256" key="1">
    <source>
        <dbReference type="ARBA" id="ARBA00004123"/>
    </source>
</evidence>
<dbReference type="SUPFAM" id="SSF144232">
    <property type="entry name" value="HIT/MYND zinc finger-like"/>
    <property type="match status" value="1"/>
</dbReference>
<dbReference type="CDD" id="cd10536">
    <property type="entry name" value="SET_SMYD4"/>
    <property type="match status" value="1"/>
</dbReference>
<proteinExistence type="predicted"/>
<evidence type="ECO:0000256" key="13">
    <source>
        <dbReference type="ARBA" id="ARBA00093635"/>
    </source>
</evidence>
<dbReference type="PROSITE" id="PS50865">
    <property type="entry name" value="ZF_MYND_2"/>
    <property type="match status" value="1"/>
</dbReference>
<dbReference type="GeneID" id="120056818"/>
<dbReference type="GO" id="GO:0008270">
    <property type="term" value="F:zinc ion binding"/>
    <property type="evidence" value="ECO:0007669"/>
    <property type="project" value="UniProtKB-KW"/>
</dbReference>